<dbReference type="Proteomes" id="UP000093928">
    <property type="component" value="Unassembled WGS sequence"/>
</dbReference>
<proteinExistence type="inferred from homology"/>
<evidence type="ECO:0000256" key="4">
    <source>
        <dbReference type="ARBA" id="ARBA00022475"/>
    </source>
</evidence>
<evidence type="ECO:0000256" key="5">
    <source>
        <dbReference type="ARBA" id="ARBA00022723"/>
    </source>
</evidence>
<comment type="similarity">
    <text evidence="1 17">Belongs to the Cu-Zn superoxide dismutase family.</text>
</comment>
<evidence type="ECO:0000256" key="16">
    <source>
        <dbReference type="ARBA" id="ARBA00049204"/>
    </source>
</evidence>
<dbReference type="SUPFAM" id="SSF49329">
    <property type="entry name" value="Cu,Zn superoxide dismutase-like"/>
    <property type="match status" value="1"/>
</dbReference>
<evidence type="ECO:0000256" key="9">
    <source>
        <dbReference type="ARBA" id="ARBA00023002"/>
    </source>
</evidence>
<dbReference type="FunFam" id="2.60.40.200:FF:000012">
    <property type="entry name" value="Superoxide dismutase [Cu-Zn]"/>
    <property type="match status" value="1"/>
</dbReference>
<evidence type="ECO:0000313" key="21">
    <source>
        <dbReference type="Proteomes" id="UP000093928"/>
    </source>
</evidence>
<dbReference type="PROSITE" id="PS51257">
    <property type="entry name" value="PROKAR_LIPOPROTEIN"/>
    <property type="match status" value="1"/>
</dbReference>
<comment type="function">
    <text evidence="15">Destroys radicals which are normally produced within the cells and which are toxic to biological systems. May play a role in favoring mycobacterial survival in phagocytes.</text>
</comment>
<sequence>MPKPVGHEVRPSVATITVSALSAAACVALVGACASPHQVSNNPGTTPTVWTGTPAPATSGHQEATPSPQTGAAAQTLMTVLKGPDGAEVATAKFEFTNGYATVTITTSRGGVLTPGFHGVHIHKVGKCEPNSVAPTGGTERGDFLSAGGHFSAPGSTTGHASGDLTSLQVRKDGSAMLVTTTDGFTMDDLTSGAKTAIIIHAGADNFANIPDRYQVNGVPGPDETTMATGDAGKRVACGVIGSG</sequence>
<evidence type="ECO:0000259" key="19">
    <source>
        <dbReference type="Pfam" id="PF00080"/>
    </source>
</evidence>
<comment type="caution">
    <text evidence="20">The sequence shown here is derived from an EMBL/GenBank/DDBJ whole genome shotgun (WGS) entry which is preliminary data.</text>
</comment>
<keyword evidence="13" id="KW-1015">Disulfide bond</keyword>
<keyword evidence="14" id="KW-0449">Lipoprotein</keyword>
<keyword evidence="12" id="KW-0564">Palmitate</keyword>
<evidence type="ECO:0000256" key="7">
    <source>
        <dbReference type="ARBA" id="ARBA00022833"/>
    </source>
</evidence>
<evidence type="ECO:0000256" key="15">
    <source>
        <dbReference type="ARBA" id="ARBA00024900"/>
    </source>
</evidence>
<dbReference type="AlphaFoldDB" id="A0A1A3NWM8"/>
<evidence type="ECO:0000256" key="12">
    <source>
        <dbReference type="ARBA" id="ARBA00023139"/>
    </source>
</evidence>
<keyword evidence="8" id="KW-0049">Antioxidant</keyword>
<keyword evidence="6" id="KW-0732">Signal</keyword>
<evidence type="ECO:0000256" key="3">
    <source>
        <dbReference type="ARBA" id="ARBA00020928"/>
    </source>
</evidence>
<name>A0A1A3NWM8_MYCAS</name>
<dbReference type="PANTHER" id="PTHR10003">
    <property type="entry name" value="SUPEROXIDE DISMUTASE CU-ZN -RELATED"/>
    <property type="match status" value="1"/>
</dbReference>
<comment type="catalytic activity">
    <reaction evidence="16 17">
        <text>2 superoxide + 2 H(+) = H2O2 + O2</text>
        <dbReference type="Rhea" id="RHEA:20696"/>
        <dbReference type="ChEBI" id="CHEBI:15378"/>
        <dbReference type="ChEBI" id="CHEBI:15379"/>
        <dbReference type="ChEBI" id="CHEBI:16240"/>
        <dbReference type="ChEBI" id="CHEBI:18421"/>
        <dbReference type="EC" id="1.15.1.1"/>
    </reaction>
</comment>
<feature type="compositionally biased region" description="Low complexity" evidence="18">
    <location>
        <begin position="43"/>
        <end position="58"/>
    </location>
</feature>
<evidence type="ECO:0000256" key="17">
    <source>
        <dbReference type="RuleBase" id="RU000393"/>
    </source>
</evidence>
<comment type="cofactor">
    <cofactor evidence="17">
        <name>Zn(2+)</name>
        <dbReference type="ChEBI" id="CHEBI:29105"/>
    </cofactor>
    <text evidence="17">Binds 1 zinc ion per subunit.</text>
</comment>
<dbReference type="PROSITE" id="PS00332">
    <property type="entry name" value="SOD_CU_ZN_2"/>
    <property type="match status" value="1"/>
</dbReference>
<reference evidence="20 21" key="1">
    <citation type="submission" date="2016-06" db="EMBL/GenBank/DDBJ databases">
        <authorList>
            <person name="Kjaerup R.B."/>
            <person name="Dalgaard T.S."/>
            <person name="Juul-Madsen H.R."/>
        </authorList>
    </citation>
    <scope>NUCLEOTIDE SEQUENCE [LARGE SCALE GENOMIC DNA]</scope>
    <source>
        <strain evidence="20 21">1165133.8</strain>
    </source>
</reference>
<evidence type="ECO:0000256" key="6">
    <source>
        <dbReference type="ARBA" id="ARBA00022729"/>
    </source>
</evidence>
<evidence type="ECO:0000256" key="1">
    <source>
        <dbReference type="ARBA" id="ARBA00010457"/>
    </source>
</evidence>
<gene>
    <name evidence="20" type="ORF">A5634_25970</name>
</gene>
<keyword evidence="9 17" id="KW-0560">Oxidoreductase</keyword>
<feature type="region of interest" description="Disordered" evidence="18">
    <location>
        <begin position="38"/>
        <end position="71"/>
    </location>
</feature>
<keyword evidence="5 17" id="KW-0479">Metal-binding</keyword>
<dbReference type="InterPro" id="IPR036423">
    <property type="entry name" value="SOD-like_Cu/Zn_dom_sf"/>
</dbReference>
<comment type="cofactor">
    <cofactor evidence="17">
        <name>Cu cation</name>
        <dbReference type="ChEBI" id="CHEBI:23378"/>
    </cofactor>
    <text evidence="17">Binds 1 copper ion per subunit.</text>
</comment>
<feature type="domain" description="Superoxide dismutase copper/zinc binding" evidence="19">
    <location>
        <begin position="91"/>
        <end position="241"/>
    </location>
</feature>
<evidence type="ECO:0000256" key="13">
    <source>
        <dbReference type="ARBA" id="ARBA00023157"/>
    </source>
</evidence>
<evidence type="ECO:0000256" key="14">
    <source>
        <dbReference type="ARBA" id="ARBA00023288"/>
    </source>
</evidence>
<dbReference type="InterPro" id="IPR018152">
    <property type="entry name" value="SOD_Cu/Zn_BS"/>
</dbReference>
<keyword evidence="10 17" id="KW-0186">Copper</keyword>
<dbReference type="InterPro" id="IPR024134">
    <property type="entry name" value="SOD_Cu/Zn_/chaperone"/>
</dbReference>
<accession>A0A1A3NWM8</accession>
<dbReference type="RefSeq" id="WP_065144706.1">
    <property type="nucleotide sequence ID" value="NZ_LZLS01000132.1"/>
</dbReference>
<dbReference type="GO" id="GO:0004784">
    <property type="term" value="F:superoxide dismutase activity"/>
    <property type="evidence" value="ECO:0007669"/>
    <property type="project" value="UniProtKB-EC"/>
</dbReference>
<dbReference type="Pfam" id="PF00080">
    <property type="entry name" value="Sod_Cu"/>
    <property type="match status" value="1"/>
</dbReference>
<feature type="compositionally biased region" description="Polar residues" evidence="18">
    <location>
        <begin position="59"/>
        <end position="71"/>
    </location>
</feature>
<evidence type="ECO:0000256" key="18">
    <source>
        <dbReference type="SAM" id="MobiDB-lite"/>
    </source>
</evidence>
<keyword evidence="11" id="KW-0472">Membrane</keyword>
<dbReference type="InterPro" id="IPR001424">
    <property type="entry name" value="SOD_Cu_Zn_dom"/>
</dbReference>
<dbReference type="EC" id="1.15.1.1" evidence="2 17"/>
<dbReference type="GO" id="GO:0005507">
    <property type="term" value="F:copper ion binding"/>
    <property type="evidence" value="ECO:0007669"/>
    <property type="project" value="InterPro"/>
</dbReference>
<dbReference type="OrthoDB" id="9792957at2"/>
<dbReference type="EMBL" id="LZLS01000132">
    <property type="protein sequence ID" value="OBK25810.1"/>
    <property type="molecule type" value="Genomic_DNA"/>
</dbReference>
<dbReference type="Gene3D" id="2.60.40.200">
    <property type="entry name" value="Superoxide dismutase, copper/zinc binding domain"/>
    <property type="match status" value="1"/>
</dbReference>
<evidence type="ECO:0000256" key="11">
    <source>
        <dbReference type="ARBA" id="ARBA00023136"/>
    </source>
</evidence>
<protein>
    <recommendedName>
        <fullName evidence="3 17">Superoxide dismutase [Cu-Zn]</fullName>
        <ecNumber evidence="2 17">1.15.1.1</ecNumber>
    </recommendedName>
</protein>
<evidence type="ECO:0000256" key="10">
    <source>
        <dbReference type="ARBA" id="ARBA00023008"/>
    </source>
</evidence>
<evidence type="ECO:0000256" key="8">
    <source>
        <dbReference type="ARBA" id="ARBA00022862"/>
    </source>
</evidence>
<keyword evidence="4" id="KW-1003">Cell membrane</keyword>
<dbReference type="NCBIfam" id="NF047631">
    <property type="entry name" value="SodCMycob"/>
    <property type="match status" value="1"/>
</dbReference>
<evidence type="ECO:0000256" key="2">
    <source>
        <dbReference type="ARBA" id="ARBA00012682"/>
    </source>
</evidence>
<keyword evidence="7 17" id="KW-0862">Zinc</keyword>
<evidence type="ECO:0000313" key="20">
    <source>
        <dbReference type="EMBL" id="OBK25810.1"/>
    </source>
</evidence>
<organism evidence="20 21">
    <name type="scientific">Mycobacterium asiaticum</name>
    <dbReference type="NCBI Taxonomy" id="1790"/>
    <lineage>
        <taxon>Bacteria</taxon>
        <taxon>Bacillati</taxon>
        <taxon>Actinomycetota</taxon>
        <taxon>Actinomycetes</taxon>
        <taxon>Mycobacteriales</taxon>
        <taxon>Mycobacteriaceae</taxon>
        <taxon>Mycobacterium</taxon>
    </lineage>
</organism>